<keyword evidence="1" id="KW-0812">Transmembrane</keyword>
<feature type="transmembrane region" description="Helical" evidence="1">
    <location>
        <begin position="12"/>
        <end position="29"/>
    </location>
</feature>
<gene>
    <name evidence="2" type="ORF">A9299_08215</name>
</gene>
<keyword evidence="1" id="KW-1133">Transmembrane helix</keyword>
<evidence type="ECO:0000256" key="1">
    <source>
        <dbReference type="SAM" id="Phobius"/>
    </source>
</evidence>
<comment type="caution">
    <text evidence="2">The sequence shown here is derived from an EMBL/GenBank/DDBJ whole genome shotgun (WGS) entry which is preliminary data.</text>
</comment>
<dbReference type="EMBL" id="LZMT01000008">
    <property type="protein sequence ID" value="OBX65583.1"/>
    <property type="molecule type" value="Genomic_DNA"/>
</dbReference>
<evidence type="ECO:0000313" key="2">
    <source>
        <dbReference type="EMBL" id="OBX65583.1"/>
    </source>
</evidence>
<keyword evidence="1" id="KW-0472">Membrane</keyword>
<accession>A0AA91JAP6</accession>
<dbReference type="AlphaFoldDB" id="A0AA91JAP6"/>
<protein>
    <submittedName>
        <fullName evidence="2">Uncharacterized protein</fullName>
    </submittedName>
</protein>
<reference evidence="2" key="1">
    <citation type="submission" date="2016-06" db="EMBL/GenBank/DDBJ databases">
        <title>Draft genome of Moraxella osloensis CCUG 67237.</title>
        <authorList>
            <person name="Salva-Serra F."/>
            <person name="Engstrom-Jakobsson H."/>
            <person name="Thorell K."/>
            <person name="Gonzales-Siles L."/>
            <person name="Karlsson R."/>
            <person name="Boulund F."/>
            <person name="Engstrand L."/>
            <person name="Kristiansson E."/>
            <person name="Moore E."/>
        </authorList>
    </citation>
    <scope>NUCLEOTIDE SEQUENCE [LARGE SCALE GENOMIC DNA]</scope>
    <source>
        <strain evidence="2">CCUG 67237</strain>
    </source>
</reference>
<sequence length="71" mass="8253">MKRHEKGSAMVEYIVATVAILIFIFGLKFDEKSVWQLFHEAFQQRHDNYSQSISNLDNVDLTPKASNETHK</sequence>
<proteinExistence type="predicted"/>
<organism evidence="2">
    <name type="scientific">Faucicola osloensis</name>
    <name type="common">Moraxella osloensis</name>
    <dbReference type="NCBI Taxonomy" id="34062"/>
    <lineage>
        <taxon>Bacteria</taxon>
        <taxon>Pseudomonadati</taxon>
        <taxon>Pseudomonadota</taxon>
        <taxon>Gammaproteobacteria</taxon>
        <taxon>Moraxellales</taxon>
        <taxon>Moraxellaceae</taxon>
        <taxon>Faucicola</taxon>
    </lineage>
</organism>
<name>A0AA91JAP6_FAUOS</name>